<keyword evidence="1" id="KW-0812">Transmembrane</keyword>
<evidence type="ECO:0000256" key="1">
    <source>
        <dbReference type="SAM" id="Phobius"/>
    </source>
</evidence>
<sequence>MKLCLSRLPIISSLFLLPSLASANPACAVCTVAIGASLEIARRIGVPDSVVGLWAGALLTLLGYWTIKFFDKKGWNFWGRNALLIAISVAMIGFIYLGEVPYSPIWICGVLYIDPVLFGALLGMILFILVEKLYDWMKKKNGGRAHFPFEKVVLPVVVLALVSWWLCVCNL</sequence>
<keyword evidence="1" id="KW-1133">Transmembrane helix</keyword>
<comment type="caution">
    <text evidence="3">The sequence shown here is derived from an EMBL/GenBank/DDBJ whole genome shotgun (WGS) entry which is preliminary data.</text>
</comment>
<evidence type="ECO:0000313" key="4">
    <source>
        <dbReference type="Proteomes" id="UP000824142"/>
    </source>
</evidence>
<feature type="transmembrane region" description="Helical" evidence="1">
    <location>
        <begin position="44"/>
        <end position="65"/>
    </location>
</feature>
<feature type="transmembrane region" description="Helical" evidence="1">
    <location>
        <begin position="104"/>
        <end position="129"/>
    </location>
</feature>
<protein>
    <submittedName>
        <fullName evidence="3">Uncharacterized protein</fullName>
    </submittedName>
</protein>
<proteinExistence type="predicted"/>
<organism evidence="3 4">
    <name type="scientific">Candidatus Enterousia avicola</name>
    <dbReference type="NCBI Taxonomy" id="2840787"/>
    <lineage>
        <taxon>Bacteria</taxon>
        <taxon>Pseudomonadati</taxon>
        <taxon>Pseudomonadota</taxon>
        <taxon>Alphaproteobacteria</taxon>
        <taxon>Candidatus Enterousia</taxon>
    </lineage>
</organism>
<keyword evidence="2" id="KW-0732">Signal</keyword>
<reference evidence="3" key="2">
    <citation type="journal article" date="2021" name="PeerJ">
        <title>Extensive microbial diversity within the chicken gut microbiome revealed by metagenomics and culture.</title>
        <authorList>
            <person name="Gilroy R."/>
            <person name="Ravi A."/>
            <person name="Getino M."/>
            <person name="Pursley I."/>
            <person name="Horton D.L."/>
            <person name="Alikhan N.F."/>
            <person name="Baker D."/>
            <person name="Gharbi K."/>
            <person name="Hall N."/>
            <person name="Watson M."/>
            <person name="Adriaenssens E.M."/>
            <person name="Foster-Nyarko E."/>
            <person name="Jarju S."/>
            <person name="Secka A."/>
            <person name="Antonio M."/>
            <person name="Oren A."/>
            <person name="Chaudhuri R.R."/>
            <person name="La Ragione R."/>
            <person name="Hildebrand F."/>
            <person name="Pallen M.J."/>
        </authorList>
    </citation>
    <scope>NUCLEOTIDE SEQUENCE</scope>
    <source>
        <strain evidence="3">CHK136-897</strain>
    </source>
</reference>
<gene>
    <name evidence="3" type="ORF">IAC63_01265</name>
</gene>
<keyword evidence="1" id="KW-0472">Membrane</keyword>
<evidence type="ECO:0000256" key="2">
    <source>
        <dbReference type="SAM" id="SignalP"/>
    </source>
</evidence>
<reference evidence="3" key="1">
    <citation type="submission" date="2020-10" db="EMBL/GenBank/DDBJ databases">
        <authorList>
            <person name="Gilroy R."/>
        </authorList>
    </citation>
    <scope>NUCLEOTIDE SEQUENCE</scope>
    <source>
        <strain evidence="3">CHK136-897</strain>
    </source>
</reference>
<dbReference type="AlphaFoldDB" id="A0A9D1MS05"/>
<dbReference type="EMBL" id="DVNO01000008">
    <property type="protein sequence ID" value="HIU65253.1"/>
    <property type="molecule type" value="Genomic_DNA"/>
</dbReference>
<dbReference type="Proteomes" id="UP000824142">
    <property type="component" value="Unassembled WGS sequence"/>
</dbReference>
<feature type="transmembrane region" description="Helical" evidence="1">
    <location>
        <begin position="77"/>
        <end position="98"/>
    </location>
</feature>
<evidence type="ECO:0000313" key="3">
    <source>
        <dbReference type="EMBL" id="HIU65253.1"/>
    </source>
</evidence>
<feature type="chain" id="PRO_5039576782" evidence="2">
    <location>
        <begin position="24"/>
        <end position="171"/>
    </location>
</feature>
<accession>A0A9D1MS05</accession>
<feature type="transmembrane region" description="Helical" evidence="1">
    <location>
        <begin position="149"/>
        <end position="166"/>
    </location>
</feature>
<feature type="signal peptide" evidence="2">
    <location>
        <begin position="1"/>
        <end position="23"/>
    </location>
</feature>
<name>A0A9D1MS05_9PROT</name>